<dbReference type="PANTHER" id="PTHR33067">
    <property type="entry name" value="RNA-DIRECTED DNA POLYMERASE-RELATED"/>
    <property type="match status" value="1"/>
</dbReference>
<evidence type="ECO:0000256" key="1">
    <source>
        <dbReference type="SAM" id="Coils"/>
    </source>
</evidence>
<feature type="compositionally biased region" description="Basic and acidic residues" evidence="2">
    <location>
        <begin position="353"/>
        <end position="362"/>
    </location>
</feature>
<feature type="region of interest" description="Disordered" evidence="2">
    <location>
        <begin position="336"/>
        <end position="459"/>
    </location>
</feature>
<evidence type="ECO:0000313" key="4">
    <source>
        <dbReference type="Proteomes" id="UP001151760"/>
    </source>
</evidence>
<comment type="caution">
    <text evidence="3">The sequence shown here is derived from an EMBL/GenBank/DDBJ whole genome shotgun (WGS) entry which is preliminary data.</text>
</comment>
<gene>
    <name evidence="3" type="ORF">Tco_1068172</name>
</gene>
<reference evidence="3" key="1">
    <citation type="journal article" date="2022" name="Int. J. Mol. Sci.">
        <title>Draft Genome of Tanacetum Coccineum: Genomic Comparison of Closely Related Tanacetum-Family Plants.</title>
        <authorList>
            <person name="Yamashiro T."/>
            <person name="Shiraishi A."/>
            <person name="Nakayama K."/>
            <person name="Satake H."/>
        </authorList>
    </citation>
    <scope>NUCLEOTIDE SEQUENCE</scope>
</reference>
<evidence type="ECO:0000313" key="3">
    <source>
        <dbReference type="EMBL" id="GJT86455.1"/>
    </source>
</evidence>
<protein>
    <submittedName>
        <fullName evidence="3">Uncharacterized mitochondrial protein-like protein</fullName>
    </submittedName>
</protein>
<feature type="coiled-coil region" evidence="1">
    <location>
        <begin position="1056"/>
        <end position="1119"/>
    </location>
</feature>
<feature type="compositionally biased region" description="Basic and acidic residues" evidence="2">
    <location>
        <begin position="689"/>
        <end position="707"/>
    </location>
</feature>
<feature type="region of interest" description="Disordered" evidence="2">
    <location>
        <begin position="689"/>
        <end position="774"/>
    </location>
</feature>
<evidence type="ECO:0000256" key="2">
    <source>
        <dbReference type="SAM" id="MobiDB-lite"/>
    </source>
</evidence>
<keyword evidence="4" id="KW-1185">Reference proteome</keyword>
<dbReference type="EMBL" id="BQNB010019547">
    <property type="protein sequence ID" value="GJT86455.1"/>
    <property type="molecule type" value="Genomic_DNA"/>
</dbReference>
<organism evidence="3 4">
    <name type="scientific">Tanacetum coccineum</name>
    <dbReference type="NCBI Taxonomy" id="301880"/>
    <lineage>
        <taxon>Eukaryota</taxon>
        <taxon>Viridiplantae</taxon>
        <taxon>Streptophyta</taxon>
        <taxon>Embryophyta</taxon>
        <taxon>Tracheophyta</taxon>
        <taxon>Spermatophyta</taxon>
        <taxon>Magnoliopsida</taxon>
        <taxon>eudicotyledons</taxon>
        <taxon>Gunneridae</taxon>
        <taxon>Pentapetalae</taxon>
        <taxon>asterids</taxon>
        <taxon>campanulids</taxon>
        <taxon>Asterales</taxon>
        <taxon>Asteraceae</taxon>
        <taxon>Asteroideae</taxon>
        <taxon>Anthemideae</taxon>
        <taxon>Anthemidinae</taxon>
        <taxon>Tanacetum</taxon>
    </lineage>
</organism>
<proteinExistence type="predicted"/>
<dbReference type="SUPFAM" id="SSF50630">
    <property type="entry name" value="Acid proteases"/>
    <property type="match status" value="1"/>
</dbReference>
<feature type="compositionally biased region" description="Polar residues" evidence="2">
    <location>
        <begin position="337"/>
        <end position="350"/>
    </location>
</feature>
<dbReference type="Gene3D" id="2.40.70.10">
    <property type="entry name" value="Acid Proteases"/>
    <property type="match status" value="1"/>
</dbReference>
<reference evidence="3" key="2">
    <citation type="submission" date="2022-01" db="EMBL/GenBank/DDBJ databases">
        <authorList>
            <person name="Yamashiro T."/>
            <person name="Shiraishi A."/>
            <person name="Satake H."/>
            <person name="Nakayama K."/>
        </authorList>
    </citation>
    <scope>NUCLEOTIDE SEQUENCE</scope>
</reference>
<dbReference type="Proteomes" id="UP001151760">
    <property type="component" value="Unassembled WGS sequence"/>
</dbReference>
<dbReference type="InterPro" id="IPR021109">
    <property type="entry name" value="Peptidase_aspartic_dom_sf"/>
</dbReference>
<accession>A0ABQ5HFI5</accession>
<keyword evidence="1" id="KW-0175">Coiled coil</keyword>
<feature type="compositionally biased region" description="Acidic residues" evidence="2">
    <location>
        <begin position="363"/>
        <end position="416"/>
    </location>
</feature>
<feature type="compositionally biased region" description="Basic and acidic residues" evidence="2">
    <location>
        <begin position="731"/>
        <end position="748"/>
    </location>
</feature>
<sequence>MDTTKVQQKALDDILVAPKNRLKIGKCNQRLSLTLKSNEPTIQVALDALKLTLFYNAFEVSADVLEIYMQEFWATITKHHFLLRFKMNGKSHTINVDNFRDMLKICPKLPGQKFEDRPFEEEILSFIRDLGHTGEIKVLSDVNVNHLHQPWRSFAAIINKCLSGKTTALESLRLLRAQILWGMYHNKNVDYVYLLWEDLVYQVENKNSKKNNDMYYPSFTKVIVDYFMAKDEAIPRRNKMFWHYVRDDLMFTTIRVISKHQDTQVYDAILPQHLTNQTILESKAYKTYRAYATGKRIKTSAKGVIPTKKKQSTTKSKGLMVLSEVALTKAEHMKITLQRSKTQQHSSHASDSGADKGTGKSSDEEDDDEVNMGNDNDDDANNQDDDGQEDDDNTDNQDDNDQEDDGQDDEDQDDVNEMTNSDNDCDDFVHPKLSTQDQEVRHNEEESDKEIQSANVEEEELDEEINYEDNTNELYREVNNRVLLYVPVNTIAEPPLLSTTLPPPPTPLITHLQQTPVPTPRIVPSSSIQDLPNFGSLFGFDHRLKTLENDFLELKQTNQFAAASSSIPGIINAYLANKMHEAVKTAKIIKDQVKEQVKAQVSKILPKIEKTINEQLDAEVLTRSSNESKTSHVVATNLSELELKKILIDKMESNKSIYRSDEQKNLYKALVDAYESDKLILDTYGDNVSRRAGKEPESTSVPKEKSSKTTGKYTEGSKSHHKSAGESAQAEEPRKTTKDLEEPAHLEFKTGVTKDQPAKPPTPDRDWNKTLPNAHGPVQPWLSSLAQMEDPRESFNKLMDTPLDFSTFMMNRLKVDTLTPELLVGPTFELMKGSCKSLVELKYFFEEVYKETTNQLDWNNPENWITVRRDDDQLYTFKEGDFNRLRIEYIEDMLLLLVQGKLTNLTVEEHLDFNVSLSDLKRREAYSTYSNPRGFIYQNKDKKNRLMRIDELHKFSDGTLNDVRTSLDDHLKDQEDYAELGEICWWETVQGRLSTALKNLKKDAILKLFKEMGEEVRYGEFRRTTPFNGNNGGKFRVGPLGYYTKIDNRLPYGKRRQSLKELLDKHQEESARSSTEIEVWIKKLQDNAEINTRNQSASLKNLETQIEQLTNSSSEQIKTATADQETSRLNKLIGVSFISKLESDTPKVLQHQLPPKELNSGSFTLPCTIGKFNFYAMADLGASINVMPRSIFEHLHLTNLKKTNMLCEMADMSKKAPLGIVENVLVKIDKFLFPSDFVIIDNTPSETTILGRPFLATIHAEIDVFARKYLWELMKIE</sequence>
<name>A0ABQ5HFI5_9ASTR</name>
<dbReference type="PANTHER" id="PTHR33067:SF9">
    <property type="entry name" value="RNA-DIRECTED DNA POLYMERASE"/>
    <property type="match status" value="1"/>
</dbReference>
<dbReference type="CDD" id="cd00303">
    <property type="entry name" value="retropepsin_like"/>
    <property type="match status" value="1"/>
</dbReference>